<evidence type="ECO:0000313" key="4">
    <source>
        <dbReference type="Proteomes" id="UP000692954"/>
    </source>
</evidence>
<accession>A0A8S1MIZ5</accession>
<gene>
    <name evidence="3" type="ORF">PSON_ATCC_30995.1.T0400082</name>
</gene>
<proteinExistence type="predicted"/>
<feature type="compositionally biased region" description="Basic residues" evidence="2">
    <location>
        <begin position="200"/>
        <end position="215"/>
    </location>
</feature>
<dbReference type="AlphaFoldDB" id="A0A8S1MIZ5"/>
<feature type="region of interest" description="Disordered" evidence="2">
    <location>
        <begin position="189"/>
        <end position="289"/>
    </location>
</feature>
<keyword evidence="1" id="KW-0175">Coiled coil</keyword>
<sequence length="580" mass="69180">MNLNIPQYKGYYGNMKPLNSLDLLTKETEEDLSEINKLEKRLNEQQQQVNALMKIVSNSQQQIYVPHDRYKHSIESERFNSQLLDEIKNLKKHLKQIESGPRLPQPPFIPPFLPVQQYPYSYHQLINQMPMPYPIQNQNPYYQNYPFQNMLFQPPQKEEKSISQILKGLAKKKEEQQLNQIMLQLLKKQQNDPDNDHHQNQKFRRNLKVKHKSKKNVSDFQFSKSSRFDEQSPQPVEKKSPQTLAKISHKKQHIEPKESHKKQHKKPQEQQLPSPNQLSKNKLQPPLRVKPTPERLKLLKKKFKYCTWMVIFYKNIYFYIMEKKANNRFNDEEGQYDDQFLFDNVMQLFVKEGQRVSIFKKSWVFTEKKDVPNRITNLIQVTDIFLKKLNLVTQTIKFDQKHLSYIRAFTTNQGYLFPTHSAFVTQRLKLNYKRKLKFTSVEQQKMVFLEYTYIQKLLDQQIFSVNGWQELLKPFAEPLKIFVSLLQYLFIDKFKNLQIISKDMQYNNQQVSILDFTKRNVADIKQVINDRDPKFQVTDQSPILGLYNETILKPVIDSPGFANLQNEFKAFVDLIYSKVE</sequence>
<evidence type="ECO:0000256" key="2">
    <source>
        <dbReference type="SAM" id="MobiDB-lite"/>
    </source>
</evidence>
<keyword evidence="4" id="KW-1185">Reference proteome</keyword>
<dbReference type="Proteomes" id="UP000692954">
    <property type="component" value="Unassembled WGS sequence"/>
</dbReference>
<dbReference type="OrthoDB" id="304520at2759"/>
<protein>
    <submittedName>
        <fullName evidence="3">Uncharacterized protein</fullName>
    </submittedName>
</protein>
<reference evidence="3" key="1">
    <citation type="submission" date="2021-01" db="EMBL/GenBank/DDBJ databases">
        <authorList>
            <consortium name="Genoscope - CEA"/>
            <person name="William W."/>
        </authorList>
    </citation>
    <scope>NUCLEOTIDE SEQUENCE</scope>
</reference>
<feature type="compositionally biased region" description="Basic and acidic residues" evidence="2">
    <location>
        <begin position="226"/>
        <end position="240"/>
    </location>
</feature>
<feature type="coiled-coil region" evidence="1">
    <location>
        <begin position="21"/>
        <end position="100"/>
    </location>
</feature>
<evidence type="ECO:0000313" key="3">
    <source>
        <dbReference type="EMBL" id="CAD8080128.1"/>
    </source>
</evidence>
<dbReference type="EMBL" id="CAJJDN010000040">
    <property type="protein sequence ID" value="CAD8080128.1"/>
    <property type="molecule type" value="Genomic_DNA"/>
</dbReference>
<name>A0A8S1MIZ5_9CILI</name>
<comment type="caution">
    <text evidence="3">The sequence shown here is derived from an EMBL/GenBank/DDBJ whole genome shotgun (WGS) entry which is preliminary data.</text>
</comment>
<feature type="compositionally biased region" description="Polar residues" evidence="2">
    <location>
        <begin position="272"/>
        <end position="282"/>
    </location>
</feature>
<evidence type="ECO:0000256" key="1">
    <source>
        <dbReference type="SAM" id="Coils"/>
    </source>
</evidence>
<organism evidence="3 4">
    <name type="scientific">Paramecium sonneborni</name>
    <dbReference type="NCBI Taxonomy" id="65129"/>
    <lineage>
        <taxon>Eukaryota</taxon>
        <taxon>Sar</taxon>
        <taxon>Alveolata</taxon>
        <taxon>Ciliophora</taxon>
        <taxon>Intramacronucleata</taxon>
        <taxon>Oligohymenophorea</taxon>
        <taxon>Peniculida</taxon>
        <taxon>Parameciidae</taxon>
        <taxon>Paramecium</taxon>
    </lineage>
</organism>
<feature type="compositionally biased region" description="Basic and acidic residues" evidence="2">
    <location>
        <begin position="189"/>
        <end position="199"/>
    </location>
</feature>